<organism evidence="1 2">
    <name type="scientific">Leptobacterium flavescens</name>
    <dbReference type="NCBI Taxonomy" id="472055"/>
    <lineage>
        <taxon>Bacteria</taxon>
        <taxon>Pseudomonadati</taxon>
        <taxon>Bacteroidota</taxon>
        <taxon>Flavobacteriia</taxon>
        <taxon>Flavobacteriales</taxon>
        <taxon>Flavobacteriaceae</taxon>
        <taxon>Leptobacterium</taxon>
    </lineage>
</organism>
<comment type="caution">
    <text evidence="1">The sequence shown here is derived from an EMBL/GenBank/DDBJ whole genome shotgun (WGS) entry which is preliminary data.</text>
</comment>
<keyword evidence="2" id="KW-1185">Reference proteome</keyword>
<evidence type="ECO:0000313" key="2">
    <source>
        <dbReference type="Proteomes" id="UP000468581"/>
    </source>
</evidence>
<dbReference type="Proteomes" id="UP000468581">
    <property type="component" value="Unassembled WGS sequence"/>
</dbReference>
<evidence type="ECO:0000313" key="1">
    <source>
        <dbReference type="EMBL" id="NER15154.1"/>
    </source>
</evidence>
<protein>
    <submittedName>
        <fullName evidence="1">Uncharacterized protein</fullName>
    </submittedName>
</protein>
<name>A0A6P0UP93_9FLAO</name>
<dbReference type="RefSeq" id="WP_163608452.1">
    <property type="nucleotide sequence ID" value="NZ_JAABOO010000004.1"/>
</dbReference>
<gene>
    <name evidence="1" type="ORF">GWK08_16990</name>
</gene>
<dbReference type="AlphaFoldDB" id="A0A6P0UP93"/>
<reference evidence="1 2" key="1">
    <citation type="submission" date="2020-01" db="EMBL/GenBank/DDBJ databases">
        <title>Leptobacterium flavescens.</title>
        <authorList>
            <person name="Wang G."/>
        </authorList>
    </citation>
    <scope>NUCLEOTIDE SEQUENCE [LARGE SCALE GENOMIC DNA]</scope>
    <source>
        <strain evidence="1 2">KCTC 22160</strain>
    </source>
</reference>
<proteinExistence type="predicted"/>
<accession>A0A6P0UP93</accession>
<dbReference type="EMBL" id="JAABOO010000004">
    <property type="protein sequence ID" value="NER15154.1"/>
    <property type="molecule type" value="Genomic_DNA"/>
</dbReference>
<sequence length="195" mass="21793">MRKSIHSLLLLSFLTVFNGCESEKVIDDVFDGITRGAILRTINATKTYNLEDTSSVFRVQLEESDHEDGTLLSEVNLYISFSDKSETEKDLEVEEFFMDTFTTSSFGLSENGLPLLDVSVSLKEAIEATKLKEGEFVEGDQFIFRFELVLTDGRTFSSGNANSTVTGGSFFRSPFRYAVTLTLPSPPSESINYNR</sequence>